<evidence type="ECO:0000256" key="5">
    <source>
        <dbReference type="ARBA" id="ARBA00023125"/>
    </source>
</evidence>
<dbReference type="EMBL" id="AC027032">
    <property type="protein sequence ID" value="AAG51090.1"/>
    <property type="molecule type" value="Genomic_DNA"/>
</dbReference>
<reference key="1">
    <citation type="journal article" date="2000" name="Nature">
        <title>Sequence and analysis of chromosome 1 of the plant Arabidopsis thaliana.</title>
        <authorList>
            <person name="Theologis A."/>
            <person name="Ecker J.R."/>
            <person name="Palm C.J."/>
            <person name="Federspiel N.A."/>
            <person name="Kaul S."/>
            <person name="White O."/>
            <person name="Alonso J."/>
            <person name="Altafi H."/>
            <person name="Araujo R."/>
            <person name="Bowman C.L."/>
            <person name="Brooks S.Y."/>
            <person name="Buehler E."/>
            <person name="Chan A."/>
            <person name="Chao Q."/>
            <person name="Chen H."/>
            <person name="Cheuk R.F."/>
            <person name="Chin C.W."/>
            <person name="Chung M.K."/>
            <person name="Conn L."/>
            <person name="Conway A.B."/>
            <person name="Conway A.R."/>
            <person name="Creasy T.H."/>
            <person name="Dewar K."/>
            <person name="Dunn P."/>
            <person name="Etgu P."/>
            <person name="Feldblyum T.V."/>
            <person name="Feng J."/>
            <person name="Fong B."/>
            <person name="Fujii C.Y."/>
            <person name="Gill J.E."/>
            <person name="Goldsmith A.D."/>
            <person name="Haas B."/>
            <person name="Hansen N.F."/>
            <person name="Hughes B."/>
            <person name="Huizar L."/>
            <person name="Hunter J.L."/>
            <person name="Jenkins J."/>
            <person name="Johnson-Hopson C."/>
            <person name="Khan S."/>
            <person name="Khaykin E."/>
            <person name="Kim C.J."/>
            <person name="Koo H.L."/>
            <person name="Kremenetskaia I."/>
            <person name="Kurtz D.B."/>
            <person name="Kwan A."/>
            <person name="Lam B."/>
            <person name="Langin-Hooper S."/>
            <person name="Lee A."/>
            <person name="Lee J.M."/>
            <person name="Lenz C.A."/>
            <person name="Li J.H."/>
            <person name="Li Y."/>
            <person name="Lin X."/>
            <person name="Liu S.X."/>
            <person name="Liu Z.A."/>
            <person name="Luros J.S."/>
            <person name="Maiti R."/>
            <person name="Marziali A."/>
            <person name="Militscher J."/>
            <person name="Miranda M."/>
            <person name="Nguyen M."/>
            <person name="Nierman W.C."/>
            <person name="Osborne B.I."/>
            <person name="Pai G."/>
            <person name="Peterson J."/>
            <person name="Pham P.K."/>
            <person name="Rizzo M."/>
            <person name="Rooney T."/>
            <person name="Rowley D."/>
            <person name="Sakano H."/>
            <person name="Salzberg S.L."/>
            <person name="Schwartz J.R."/>
            <person name="Shinn P."/>
            <person name="Southwick A.M."/>
            <person name="Sun H."/>
            <person name="Tallon L.J."/>
            <person name="Tambunga G."/>
            <person name="Toriumi M.J."/>
            <person name="Town C.D."/>
            <person name="Utterback T."/>
            <person name="Van Aken S."/>
            <person name="Vaysberg M."/>
            <person name="Vysotskaia V.S."/>
            <person name="Walker M."/>
            <person name="Wu D."/>
            <person name="Yu G."/>
            <person name="Fraser C.M."/>
            <person name="Venter J.C."/>
            <person name="Davis R.W."/>
        </authorList>
    </citation>
    <scope>NUCLEOTIDE SEQUENCE [LARGE SCALE GENOMIC DNA]</scope>
    <source>
        <strain>cv. Columbia</strain>
    </source>
</reference>
<evidence type="ECO:0000256" key="3">
    <source>
        <dbReference type="ARBA" id="ARBA00022771"/>
    </source>
</evidence>
<evidence type="ECO:0000256" key="2">
    <source>
        <dbReference type="ARBA" id="ARBA00022723"/>
    </source>
</evidence>
<feature type="domain" description="Replication factor A C-terminal" evidence="8">
    <location>
        <begin position="275"/>
        <end position="408"/>
    </location>
</feature>
<dbReference type="Gene3D" id="2.40.50.140">
    <property type="entry name" value="Nucleic acid-binding proteins"/>
    <property type="match status" value="3"/>
</dbReference>
<evidence type="ECO:0000313" key="9">
    <source>
        <dbReference type="EMBL" id="AAG51090.1"/>
    </source>
</evidence>
<dbReference type="CDD" id="cd04480">
    <property type="entry name" value="RPA1_DBD_A_like"/>
    <property type="match status" value="1"/>
</dbReference>
<dbReference type="Pfam" id="PF08646">
    <property type="entry name" value="Rep_fac-A_C"/>
    <property type="match status" value="1"/>
</dbReference>
<keyword evidence="2" id="KW-0479">Metal-binding</keyword>
<dbReference type="InterPro" id="IPR013955">
    <property type="entry name" value="Rep_factor-A_C"/>
</dbReference>
<keyword evidence="4" id="KW-0862">Zinc</keyword>
<feature type="domain" description="Replication protein A 70 kDa DNA-binding subunit B/D first OB fold" evidence="7">
    <location>
        <begin position="5"/>
        <end position="105"/>
    </location>
</feature>
<protein>
    <submittedName>
        <fullName evidence="9">Uncharacterized protein F10O5.9</fullName>
    </submittedName>
</protein>
<gene>
    <name evidence="9" type="primary">F10O5.9</name>
</gene>
<dbReference type="ExpressionAtlas" id="Q9C8B2">
    <property type="expression patterns" value="baseline and differential"/>
</dbReference>
<dbReference type="PIR" id="B86481">
    <property type="entry name" value="B86481"/>
</dbReference>
<reference evidence="9" key="3">
    <citation type="submission" date="2001-01" db="EMBL/GenBank/DDBJ databases">
        <authorList>
            <person name="Town C.D."/>
            <person name="Kaul S."/>
        </authorList>
    </citation>
    <scope>NUCLEOTIDE SEQUENCE</scope>
</reference>
<evidence type="ECO:0000256" key="4">
    <source>
        <dbReference type="ARBA" id="ARBA00022833"/>
    </source>
</evidence>
<dbReference type="InterPro" id="IPR047192">
    <property type="entry name" value="Euk_RPA1_DBD_C"/>
</dbReference>
<proteinExistence type="inferred from homology"/>
<evidence type="ECO:0000256" key="6">
    <source>
        <dbReference type="SAM" id="MobiDB-lite"/>
    </source>
</evidence>
<sequence>MAATFAYLKDVRPYKNAWRVQVKILHSWKQYTSNTRETIELVISDEHGKKMHATVKKELVSKFVHKLIVGEWVFIEIFGLTYASGQFRPTNHLYKMAFQVRTEVMGCASVSDSNFLTLASFSKIQSGELNPHMLVDAIGQIITVGELEELKANNKRTTKIDFEIRDQMDERMQVTLWGTYAQEVYRACQESEGKNTASVKSLSNSFDASQVHVNPDFPEVHDFSQTLLNDGAICVFRARVPRFEMVAVKRTDYSEYTRNTIENLLSSTEVGKVRVLCTIYAVDTDWAWYYISCKTCNKKVNHIHAGVNGVNNKGKKPRFWCDTCTSVVTNVVSRYMIYAKVMDSTGEAKLLLFDSICSEIIGESAASVFNGSVDEIDDPEDLPDSVKNLIGKTFLFLVCVEKDNILDGKEIYKVSKVLLKDGLIEEQLLEDSAEHVNPASIVSGDQVLLMLENGNGSPDSTTPSSKRVYARETSGSEGSSSSKKVCVVPLDLEKSLSEDAEHGVALNPQVSDAKEVTVPTEVKTSNVTVATENDQAPVPAAVVVKQEVKKEMARNMASVRVKVEKNK</sequence>
<dbReference type="CDD" id="cd04481">
    <property type="entry name" value="RPA1_DBD_B_like"/>
    <property type="match status" value="1"/>
</dbReference>
<feature type="compositionally biased region" description="Polar residues" evidence="6">
    <location>
        <begin position="454"/>
        <end position="465"/>
    </location>
</feature>
<reference evidence="9" key="2">
    <citation type="submission" date="2000-03" db="EMBL/GenBank/DDBJ databases">
        <title>Arabidopsis thaliana chromosome 1 BAC F10O5 genomic sequence.</title>
        <authorList>
            <person name="Lin X."/>
            <person name="Kaul S."/>
            <person name="Town C.D."/>
            <person name="Benito M."/>
            <person name="Creasy T.H."/>
            <person name="Haas B.J."/>
            <person name="Wu D."/>
            <person name="Maiti R."/>
            <person name="Ronning C.M."/>
            <person name="Koo H."/>
            <person name="Fujii C.Y."/>
            <person name="Utterback T.R."/>
            <person name="Barnstead M.E."/>
            <person name="Bowman C.L."/>
            <person name="White O."/>
            <person name="Nierman W.C."/>
            <person name="Fraser C.M."/>
        </authorList>
    </citation>
    <scope>NUCLEOTIDE SEQUENCE</scope>
</reference>
<dbReference type="InterPro" id="IPR003871">
    <property type="entry name" value="RFA1B/D_OB_1st"/>
</dbReference>
<dbReference type="Pfam" id="PF02721">
    <property type="entry name" value="DUF223"/>
    <property type="match status" value="1"/>
</dbReference>
<dbReference type="PANTHER" id="PTHR47165:SF4">
    <property type="entry name" value="OS03G0429900 PROTEIN"/>
    <property type="match status" value="1"/>
</dbReference>
<feature type="region of interest" description="Disordered" evidence="6">
    <location>
        <begin position="453"/>
        <end position="482"/>
    </location>
</feature>
<evidence type="ECO:0000259" key="8">
    <source>
        <dbReference type="Pfam" id="PF08646"/>
    </source>
</evidence>
<dbReference type="InterPro" id="IPR012340">
    <property type="entry name" value="NA-bd_OB-fold"/>
</dbReference>
<name>Q9C8B2_ARATH</name>
<dbReference type="GO" id="GO:0008270">
    <property type="term" value="F:zinc ion binding"/>
    <property type="evidence" value="ECO:0007669"/>
    <property type="project" value="UniProtKB-KW"/>
</dbReference>
<dbReference type="SUPFAM" id="SSF50249">
    <property type="entry name" value="Nucleic acid-binding proteins"/>
    <property type="match status" value="3"/>
</dbReference>
<keyword evidence="5" id="KW-0238">DNA-binding</keyword>
<dbReference type="GO" id="GO:0003677">
    <property type="term" value="F:DNA binding"/>
    <property type="evidence" value="ECO:0007669"/>
    <property type="project" value="UniProtKB-KW"/>
</dbReference>
<comment type="similarity">
    <text evidence="1">Belongs to the replication factor A protein 1 family.</text>
</comment>
<evidence type="ECO:0000259" key="7">
    <source>
        <dbReference type="Pfam" id="PF02721"/>
    </source>
</evidence>
<accession>Q9C8B2</accession>
<dbReference type="AlphaFoldDB" id="Q9C8B2"/>
<dbReference type="CDD" id="cd04476">
    <property type="entry name" value="RPA1_DBD_C"/>
    <property type="match status" value="1"/>
</dbReference>
<evidence type="ECO:0000256" key="1">
    <source>
        <dbReference type="ARBA" id="ARBA00005690"/>
    </source>
</evidence>
<dbReference type="PANTHER" id="PTHR47165">
    <property type="entry name" value="OS03G0429900 PROTEIN"/>
    <property type="match status" value="1"/>
</dbReference>
<organism evidence="9">
    <name type="scientific">Arabidopsis thaliana</name>
    <name type="common">Mouse-ear cress</name>
    <dbReference type="NCBI Taxonomy" id="3702"/>
    <lineage>
        <taxon>Eukaryota</taxon>
        <taxon>Viridiplantae</taxon>
        <taxon>Streptophyta</taxon>
        <taxon>Embryophyta</taxon>
        <taxon>Tracheophyta</taxon>
        <taxon>Spermatophyta</taxon>
        <taxon>Magnoliopsida</taxon>
        <taxon>eudicotyledons</taxon>
        <taxon>Gunneridae</taxon>
        <taxon>Pentapetalae</taxon>
        <taxon>rosids</taxon>
        <taxon>malvids</taxon>
        <taxon>Brassicales</taxon>
        <taxon>Brassicaceae</taxon>
        <taxon>Camelineae</taxon>
        <taxon>Arabidopsis</taxon>
    </lineage>
</organism>
<keyword evidence="3" id="KW-0863">Zinc-finger</keyword>